<protein>
    <submittedName>
        <fullName evidence="2">PF11146 family protein</fullName>
    </submittedName>
</protein>
<dbReference type="PANTHER" id="PTHR36443:SF1">
    <property type="entry name" value="BSR5223 PROTEIN"/>
    <property type="match status" value="1"/>
</dbReference>
<keyword evidence="1" id="KW-1133">Transmembrane helix</keyword>
<reference evidence="2 3" key="1">
    <citation type="submission" date="2012-10" db="EMBL/GenBank/DDBJ databases">
        <authorList>
            <person name="Harkins D.M."/>
            <person name="Durkin A.S."/>
            <person name="Brinkac L.M."/>
            <person name="Haft D.H."/>
            <person name="Selengut J.D."/>
            <person name="Sanka R."/>
            <person name="DePew J."/>
            <person name="Purushe J."/>
            <person name="Chanthongthip A."/>
            <person name="Lattana O."/>
            <person name="Phetsouvanh R."/>
            <person name="Newton P.N."/>
            <person name="Vinetz J.M."/>
            <person name="Sutton G.G."/>
            <person name="Nierman W.C."/>
            <person name="Fouts D.E."/>
        </authorList>
    </citation>
    <scope>NUCLEOTIDE SEQUENCE [LARGE SCALE GENOMIC DNA]</scope>
    <source>
        <strain evidence="2 3">UI 12758</strain>
    </source>
</reference>
<evidence type="ECO:0000256" key="1">
    <source>
        <dbReference type="SAM" id="Phobius"/>
    </source>
</evidence>
<organism evidence="2 3">
    <name type="scientific">Leptospira interrogans str. UI 12758</name>
    <dbReference type="NCBI Taxonomy" id="1049938"/>
    <lineage>
        <taxon>Bacteria</taxon>
        <taxon>Pseudomonadati</taxon>
        <taxon>Spirochaetota</taxon>
        <taxon>Spirochaetia</taxon>
        <taxon>Leptospirales</taxon>
        <taxon>Leptospiraceae</taxon>
        <taxon>Leptospira</taxon>
    </lineage>
</organism>
<dbReference type="InterPro" id="IPR021320">
    <property type="entry name" value="DUF2905"/>
</dbReference>
<dbReference type="AlphaFoldDB" id="A0A0E2D9Q6"/>
<gene>
    <name evidence="2" type="ORF">LEP1GSC105_3282</name>
</gene>
<sequence>MENFARPFLVLGVLFLLVGLFILYGNKIPFLNYLGKLPGDIRIEKESFKFYFPLTTSILVSVLISLILFLIQRFKNGSP</sequence>
<proteinExistence type="predicted"/>
<dbReference type="EMBL" id="AHNR02000013">
    <property type="protein sequence ID" value="EKR56809.1"/>
    <property type="molecule type" value="Genomic_DNA"/>
</dbReference>
<comment type="caution">
    <text evidence="2">The sequence shown here is derived from an EMBL/GenBank/DDBJ whole genome shotgun (WGS) entry which is preliminary data.</text>
</comment>
<keyword evidence="1" id="KW-0812">Transmembrane</keyword>
<feature type="transmembrane region" description="Helical" evidence="1">
    <location>
        <begin position="50"/>
        <end position="71"/>
    </location>
</feature>
<evidence type="ECO:0000313" key="3">
    <source>
        <dbReference type="Proteomes" id="UP000001340"/>
    </source>
</evidence>
<evidence type="ECO:0000313" key="2">
    <source>
        <dbReference type="EMBL" id="EKR56809.1"/>
    </source>
</evidence>
<keyword evidence="1" id="KW-0472">Membrane</keyword>
<dbReference type="PANTHER" id="PTHR36443">
    <property type="entry name" value="BSR5223 PROTEIN"/>
    <property type="match status" value="1"/>
</dbReference>
<name>A0A0E2D9Q6_LEPIR</name>
<dbReference type="Proteomes" id="UP000001340">
    <property type="component" value="Unassembled WGS sequence"/>
</dbReference>
<dbReference type="RefSeq" id="WP_000426908.1">
    <property type="nucleotide sequence ID" value="NZ_AHNR02000013.1"/>
</dbReference>
<feature type="transmembrane region" description="Helical" evidence="1">
    <location>
        <begin position="7"/>
        <end position="30"/>
    </location>
</feature>
<accession>A0A0E2D9Q6</accession>
<dbReference type="Pfam" id="PF11146">
    <property type="entry name" value="DUF2905"/>
    <property type="match status" value="1"/>
</dbReference>